<keyword evidence="2" id="KW-0812">Transmembrane</keyword>
<evidence type="ECO:0000259" key="3">
    <source>
        <dbReference type="Pfam" id="PF01471"/>
    </source>
</evidence>
<feature type="transmembrane region" description="Helical" evidence="2">
    <location>
        <begin position="249"/>
        <end position="271"/>
    </location>
</feature>
<dbReference type="KEGG" id="mpp:MICPUCDRAFT_52528"/>
<feature type="region of interest" description="Disordered" evidence="1">
    <location>
        <begin position="1"/>
        <end position="36"/>
    </location>
</feature>
<dbReference type="InterPro" id="IPR036366">
    <property type="entry name" value="PGBDSf"/>
</dbReference>
<accession>C1N4E6</accession>
<evidence type="ECO:0000256" key="2">
    <source>
        <dbReference type="SAM" id="Phobius"/>
    </source>
</evidence>
<keyword evidence="2" id="KW-0472">Membrane</keyword>
<dbReference type="InterPro" id="IPR002477">
    <property type="entry name" value="Peptidoglycan-bd-like"/>
</dbReference>
<dbReference type="SUPFAM" id="SSF47090">
    <property type="entry name" value="PGBD-like"/>
    <property type="match status" value="1"/>
</dbReference>
<proteinExistence type="predicted"/>
<dbReference type="Gene3D" id="1.10.101.10">
    <property type="entry name" value="PGBD-like superfamily/PGBD"/>
    <property type="match status" value="1"/>
</dbReference>
<gene>
    <name evidence="4" type="ORF">MICPUCDRAFT_52528</name>
</gene>
<name>C1N4E6_MICPC</name>
<dbReference type="InterPro" id="IPR036365">
    <property type="entry name" value="PGBD-like_sf"/>
</dbReference>
<evidence type="ECO:0000256" key="1">
    <source>
        <dbReference type="SAM" id="MobiDB-lite"/>
    </source>
</evidence>
<dbReference type="AlphaFoldDB" id="C1N4E6"/>
<evidence type="ECO:0000313" key="4">
    <source>
        <dbReference type="EMBL" id="EEH52716.1"/>
    </source>
</evidence>
<dbReference type="EMBL" id="GG663747">
    <property type="protein sequence ID" value="EEH52716.1"/>
    <property type="molecule type" value="Genomic_DNA"/>
</dbReference>
<keyword evidence="5" id="KW-1185">Reference proteome</keyword>
<protein>
    <submittedName>
        <fullName evidence="4">Predicted protein</fullName>
    </submittedName>
</protein>
<organism evidence="5">
    <name type="scientific">Micromonas pusilla (strain CCMP1545)</name>
    <name type="common">Picoplanktonic green alga</name>
    <dbReference type="NCBI Taxonomy" id="564608"/>
    <lineage>
        <taxon>Eukaryota</taxon>
        <taxon>Viridiplantae</taxon>
        <taxon>Chlorophyta</taxon>
        <taxon>Mamiellophyceae</taxon>
        <taxon>Mamiellales</taxon>
        <taxon>Mamiellaceae</taxon>
        <taxon>Micromonas</taxon>
    </lineage>
</organism>
<feature type="compositionally biased region" description="Basic and acidic residues" evidence="1">
    <location>
        <begin position="358"/>
        <end position="370"/>
    </location>
</feature>
<evidence type="ECO:0000313" key="5">
    <source>
        <dbReference type="Proteomes" id="UP000001876"/>
    </source>
</evidence>
<dbReference type="RefSeq" id="XP_003062777.1">
    <property type="nucleotide sequence ID" value="XM_003062731.1"/>
</dbReference>
<dbReference type="Pfam" id="PF01471">
    <property type="entry name" value="PG_binding_1"/>
    <property type="match status" value="1"/>
</dbReference>
<dbReference type="GeneID" id="9688425"/>
<feature type="domain" description="Peptidoglycan binding-like" evidence="3">
    <location>
        <begin position="99"/>
        <end position="149"/>
    </location>
</feature>
<reference evidence="4 5" key="1">
    <citation type="journal article" date="2009" name="Science">
        <title>Green evolution and dynamic adaptations revealed by genomes of the marine picoeukaryotes Micromonas.</title>
        <authorList>
            <person name="Worden A.Z."/>
            <person name="Lee J.H."/>
            <person name="Mock T."/>
            <person name="Rouze P."/>
            <person name="Simmons M.P."/>
            <person name="Aerts A.L."/>
            <person name="Allen A.E."/>
            <person name="Cuvelier M.L."/>
            <person name="Derelle E."/>
            <person name="Everett M.V."/>
            <person name="Foulon E."/>
            <person name="Grimwood J."/>
            <person name="Gundlach H."/>
            <person name="Henrissat B."/>
            <person name="Napoli C."/>
            <person name="McDonald S.M."/>
            <person name="Parker M.S."/>
            <person name="Rombauts S."/>
            <person name="Salamov A."/>
            <person name="Von Dassow P."/>
            <person name="Badger J.H."/>
            <person name="Coutinho P.M."/>
            <person name="Demir E."/>
            <person name="Dubchak I."/>
            <person name="Gentemann C."/>
            <person name="Eikrem W."/>
            <person name="Gready J.E."/>
            <person name="John U."/>
            <person name="Lanier W."/>
            <person name="Lindquist E.A."/>
            <person name="Lucas S."/>
            <person name="Mayer K.F."/>
            <person name="Moreau H."/>
            <person name="Not F."/>
            <person name="Otillar R."/>
            <person name="Panaud O."/>
            <person name="Pangilinan J."/>
            <person name="Paulsen I."/>
            <person name="Piegu B."/>
            <person name="Poliakov A."/>
            <person name="Robbens S."/>
            <person name="Schmutz J."/>
            <person name="Toulza E."/>
            <person name="Wyss T."/>
            <person name="Zelensky A."/>
            <person name="Zhou K."/>
            <person name="Armbrust E.V."/>
            <person name="Bhattacharya D."/>
            <person name="Goodenough U.W."/>
            <person name="Van de Peer Y."/>
            <person name="Grigoriev I.V."/>
        </authorList>
    </citation>
    <scope>NUCLEOTIDE SEQUENCE [LARGE SCALE GENOMIC DNA]</scope>
    <source>
        <strain evidence="4 5">CCMP1545</strain>
    </source>
</reference>
<sequence length="370" mass="38873">MASSPLARASPRWSSPSRDTSSFSSRTSSGSATTAASRLRASHLACRAKRGGASTSTSSGFGYPPAAPPNFLGELERLRGAGVDVHDFGVEYMCEGETSERVAELQRYLAGEGHYKYRDGATGYFGPITVNAVKNWQRFYGVKPSGGWGVESREAYLRERRILELGAREGKAARGRIGGPGGREDVIAEPDFGFAPGTTGLLPPTPRSAKPPTVTREHRVAHPPSLPQVVPHVDLGGVTTIGGVTASTALWVGGGAVAAGASAWVVAVVAANRLKKYKARIAAAEGDDDDDEAVAREKLRERIGEKWDANEVKARLRAAAAGGGGGGGVKDGLFLDVTGTVIEKRPTRDGPPSIEPVIDVKSDPYPGEDK</sequence>
<dbReference type="eggNOG" id="ENOG502SYPG">
    <property type="taxonomic scope" value="Eukaryota"/>
</dbReference>
<keyword evidence="2" id="KW-1133">Transmembrane helix</keyword>
<dbReference type="Proteomes" id="UP000001876">
    <property type="component" value="Unassembled WGS sequence"/>
</dbReference>
<feature type="region of interest" description="Disordered" evidence="1">
    <location>
        <begin position="343"/>
        <end position="370"/>
    </location>
</feature>